<name>A0A7S3PQ22_9STRA</name>
<dbReference type="PANTHER" id="PTHR37471:SF1">
    <property type="entry name" value="AB HYDROLASE-1 DOMAIN-CONTAINING PROTEIN"/>
    <property type="match status" value="1"/>
</dbReference>
<proteinExistence type="predicted"/>
<keyword evidence="1" id="KW-1133">Transmembrane helix</keyword>
<evidence type="ECO:0000259" key="2">
    <source>
        <dbReference type="Pfam" id="PF00561"/>
    </source>
</evidence>
<sequence>MAQNSSKEVFGEAVSKVLAFLIRAFLIFPLKVVAPISVIHVAYKLWCLLRSKKGINITLLLKRIAEGWLATEFFFLIYYKYASNKLQKRIYRKIPKVDINTVKRCFDAISIYEGANYSELEIVGSDHNRDKISCTELVNLESYLRSTADQHKAPDDILIFDNDEILALKRGYVRGWFLGAELEDIKRENAVEWIAWAFFHSEMDELKGIKHAEEQVENIVQLIEDWAKIKLDSGYNSNTTCMRLNLDPVISSHRPLLYYLVTSGVFSVLLKAVLNYEGFTKHKSGSLAYWHYKPTIALDTGSKNYPPIVFCHGLGVGVLPYINFILELMKHNPGREIFLIQLPNISMTIKEDVHGSTELVSCIELMLHTWGFDSAHFVGHSFGSVVMAYVCKKRKEIMAAATFLDPVCFLLCKPDVSYNFIYREAEKPTHLLLKYFVAEELYTAHSLSRYFHWDECILWPEDLEGIPTVVGVSANDSVVPSHSVYRYLTAYKTKNKECQIRPMFFKNLGHTECMWPHNYRIRKDIFKEMEGLDVEFLSATKSKAEELNQYQCI</sequence>
<reference evidence="3" key="1">
    <citation type="submission" date="2021-01" db="EMBL/GenBank/DDBJ databases">
        <authorList>
            <person name="Corre E."/>
            <person name="Pelletier E."/>
            <person name="Niang G."/>
            <person name="Scheremetjew M."/>
            <person name="Finn R."/>
            <person name="Kale V."/>
            <person name="Holt S."/>
            <person name="Cochrane G."/>
            <person name="Meng A."/>
            <person name="Brown T."/>
            <person name="Cohen L."/>
        </authorList>
    </citation>
    <scope>NUCLEOTIDE SEQUENCE</scope>
    <source>
        <strain evidence="3">GSBS06</strain>
    </source>
</reference>
<accession>A0A7S3PQ22</accession>
<dbReference type="Gene3D" id="3.40.50.1820">
    <property type="entry name" value="alpha/beta hydrolase"/>
    <property type="match status" value="1"/>
</dbReference>
<organism evidence="3">
    <name type="scientific">Aplanochytrium stocchinoi</name>
    <dbReference type="NCBI Taxonomy" id="215587"/>
    <lineage>
        <taxon>Eukaryota</taxon>
        <taxon>Sar</taxon>
        <taxon>Stramenopiles</taxon>
        <taxon>Bigyra</taxon>
        <taxon>Labyrinthulomycetes</taxon>
        <taxon>Thraustochytrida</taxon>
        <taxon>Thraustochytriidae</taxon>
        <taxon>Aplanochytrium</taxon>
    </lineage>
</organism>
<keyword evidence="1" id="KW-0812">Transmembrane</keyword>
<gene>
    <name evidence="3" type="ORF">ASTO00021_LOCUS16825</name>
</gene>
<dbReference type="InterPro" id="IPR029058">
    <property type="entry name" value="AB_hydrolase_fold"/>
</dbReference>
<dbReference type="EMBL" id="HBIN01021927">
    <property type="protein sequence ID" value="CAE0446834.1"/>
    <property type="molecule type" value="Transcribed_RNA"/>
</dbReference>
<dbReference type="AlphaFoldDB" id="A0A7S3PQ22"/>
<feature type="transmembrane region" description="Helical" evidence="1">
    <location>
        <begin position="20"/>
        <end position="43"/>
    </location>
</feature>
<feature type="domain" description="AB hydrolase-1" evidence="2">
    <location>
        <begin position="306"/>
        <end position="412"/>
    </location>
</feature>
<protein>
    <recommendedName>
        <fullName evidence="2">AB hydrolase-1 domain-containing protein</fullName>
    </recommendedName>
</protein>
<dbReference type="InterPro" id="IPR000073">
    <property type="entry name" value="AB_hydrolase_1"/>
</dbReference>
<dbReference type="Pfam" id="PF00561">
    <property type="entry name" value="Abhydrolase_1"/>
    <property type="match status" value="1"/>
</dbReference>
<evidence type="ECO:0000313" key="3">
    <source>
        <dbReference type="EMBL" id="CAE0446834.1"/>
    </source>
</evidence>
<keyword evidence="1" id="KW-0472">Membrane</keyword>
<dbReference type="SUPFAM" id="SSF53474">
    <property type="entry name" value="alpha/beta-Hydrolases"/>
    <property type="match status" value="1"/>
</dbReference>
<evidence type="ECO:0000256" key="1">
    <source>
        <dbReference type="SAM" id="Phobius"/>
    </source>
</evidence>
<dbReference type="PANTHER" id="PTHR37471">
    <property type="entry name" value="UNNAMED PRODUCT"/>
    <property type="match status" value="1"/>
</dbReference>